<reference evidence="1" key="1">
    <citation type="journal article" date="2016" name="Proc. Natl. Acad. Sci. U.S.A.">
        <title>Lipid metabolic changes in an early divergent fungus govern the establishment of a mutualistic symbiosis with endobacteria.</title>
        <authorList>
            <person name="Lastovetsky O.A."/>
            <person name="Gaspar M.L."/>
            <person name="Mondo S.J."/>
            <person name="LaButti K.M."/>
            <person name="Sandor L."/>
            <person name="Grigoriev I.V."/>
            <person name="Henry S.A."/>
            <person name="Pawlowska T.E."/>
        </authorList>
    </citation>
    <scope>NUCLEOTIDE SEQUENCE [LARGE SCALE GENOMIC DNA]</scope>
    <source>
        <strain evidence="1">ATCC 52814</strain>
    </source>
</reference>
<name>A0A1X0R2Y3_RHIZD</name>
<dbReference type="AlphaFoldDB" id="A0A1X0R2Y3"/>
<dbReference type="EMBL" id="KV921924">
    <property type="protein sequence ID" value="ORE06389.1"/>
    <property type="molecule type" value="Genomic_DNA"/>
</dbReference>
<sequence length="55" mass="6707">MMYKVMGLVRFCYFFFRFSRFFFCCTSPLVLSFALDIGRATRIYGTNFIFYRKNI</sequence>
<accession>A0A1X0R2Y3</accession>
<organism evidence="1">
    <name type="scientific">Rhizopus microsporus var. microsporus</name>
    <dbReference type="NCBI Taxonomy" id="86635"/>
    <lineage>
        <taxon>Eukaryota</taxon>
        <taxon>Fungi</taxon>
        <taxon>Fungi incertae sedis</taxon>
        <taxon>Mucoromycota</taxon>
        <taxon>Mucoromycotina</taxon>
        <taxon>Mucoromycetes</taxon>
        <taxon>Mucorales</taxon>
        <taxon>Mucorineae</taxon>
        <taxon>Rhizopodaceae</taxon>
        <taxon>Rhizopus</taxon>
    </lineage>
</organism>
<dbReference type="Proteomes" id="UP000242414">
    <property type="component" value="Unassembled WGS sequence"/>
</dbReference>
<protein>
    <submittedName>
        <fullName evidence="1">Uncharacterized protein</fullName>
    </submittedName>
</protein>
<dbReference type="VEuPathDB" id="FungiDB:BCV72DRAFT_125147"/>
<proteinExistence type="predicted"/>
<evidence type="ECO:0000313" key="1">
    <source>
        <dbReference type="EMBL" id="ORE06389.1"/>
    </source>
</evidence>
<gene>
    <name evidence="1" type="ORF">BCV72DRAFT_125147</name>
</gene>